<evidence type="ECO:0000313" key="6">
    <source>
        <dbReference type="Proteomes" id="UP000256520"/>
    </source>
</evidence>
<protein>
    <recommendedName>
        <fullName evidence="2">Autolysin</fullName>
    </recommendedName>
    <alternativeName>
        <fullName evidence="1">Cell wall hydrolase</fullName>
    </alternativeName>
</protein>
<evidence type="ECO:0000313" key="5">
    <source>
        <dbReference type="EMBL" id="RDW20597.1"/>
    </source>
</evidence>
<name>A0A3D8PYG7_9BACI</name>
<dbReference type="SUPFAM" id="SSF55846">
    <property type="entry name" value="N-acetylmuramoyl-L-alanine amidase-like"/>
    <property type="match status" value="1"/>
</dbReference>
<evidence type="ECO:0000256" key="1">
    <source>
        <dbReference type="ARBA" id="ARBA00030881"/>
    </source>
</evidence>
<dbReference type="Gene3D" id="3.40.50.12090">
    <property type="match status" value="2"/>
</dbReference>
<dbReference type="SMART" id="SM00644">
    <property type="entry name" value="Ami_2"/>
    <property type="match status" value="1"/>
</dbReference>
<dbReference type="GO" id="GO:0009253">
    <property type="term" value="P:peptidoglycan catabolic process"/>
    <property type="evidence" value="ECO:0007669"/>
    <property type="project" value="InterPro"/>
</dbReference>
<dbReference type="PANTHER" id="PTHR30032">
    <property type="entry name" value="N-ACETYLMURAMOYL-L-ALANINE AMIDASE-RELATED"/>
    <property type="match status" value="1"/>
</dbReference>
<dbReference type="GO" id="GO:0008745">
    <property type="term" value="F:N-acetylmuramoyl-L-alanine amidase activity"/>
    <property type="evidence" value="ECO:0007669"/>
    <property type="project" value="InterPro"/>
</dbReference>
<dbReference type="AlphaFoldDB" id="A0A3D8PYG7"/>
<evidence type="ECO:0000259" key="4">
    <source>
        <dbReference type="SMART" id="SM00644"/>
    </source>
</evidence>
<accession>A0A3D8PYG7</accession>
<reference evidence="6" key="1">
    <citation type="submission" date="2017-11" db="EMBL/GenBank/DDBJ databases">
        <authorList>
            <person name="Zhu W."/>
        </authorList>
    </citation>
    <scope>NUCLEOTIDE SEQUENCE [LARGE SCALE GENOMIC DNA]</scope>
    <source>
        <strain evidence="6">CAU 1051</strain>
    </source>
</reference>
<dbReference type="InterPro" id="IPR007253">
    <property type="entry name" value="Cell_wall-bd_2"/>
</dbReference>
<dbReference type="Pfam" id="PF04122">
    <property type="entry name" value="CW_binding_2"/>
    <property type="match status" value="3"/>
</dbReference>
<dbReference type="PANTHER" id="PTHR30032:SF8">
    <property type="entry name" value="GERMINATION-SPECIFIC N-ACETYLMURAMOYL-L-ALANINE AMIDASE"/>
    <property type="match status" value="1"/>
</dbReference>
<dbReference type="RefSeq" id="WP_115748709.1">
    <property type="nucleotide sequence ID" value="NZ_PIOD01000005.1"/>
</dbReference>
<proteinExistence type="predicted"/>
<feature type="chain" id="PRO_5017655118" description="Autolysin" evidence="3">
    <location>
        <begin position="26"/>
        <end position="578"/>
    </location>
</feature>
<comment type="caution">
    <text evidence="5">The sequence shown here is derived from an EMBL/GenBank/DDBJ whole genome shotgun (WGS) entry which is preliminary data.</text>
</comment>
<dbReference type="CDD" id="cd06583">
    <property type="entry name" value="PGRP"/>
    <property type="match status" value="1"/>
</dbReference>
<dbReference type="InterPro" id="IPR002502">
    <property type="entry name" value="Amidase_domain"/>
</dbReference>
<dbReference type="EMBL" id="PIOD01000005">
    <property type="protein sequence ID" value="RDW20597.1"/>
    <property type="molecule type" value="Genomic_DNA"/>
</dbReference>
<dbReference type="InterPro" id="IPR036505">
    <property type="entry name" value="Amidase/PGRP_sf"/>
</dbReference>
<organism evidence="5 6">
    <name type="scientific">Oceanobacillus chungangensis</name>
    <dbReference type="NCBI Taxonomy" id="1229152"/>
    <lineage>
        <taxon>Bacteria</taxon>
        <taxon>Bacillati</taxon>
        <taxon>Bacillota</taxon>
        <taxon>Bacilli</taxon>
        <taxon>Bacillales</taxon>
        <taxon>Bacillaceae</taxon>
        <taxon>Oceanobacillus</taxon>
    </lineage>
</organism>
<evidence type="ECO:0000256" key="3">
    <source>
        <dbReference type="SAM" id="SignalP"/>
    </source>
</evidence>
<feature type="domain" description="N-acetylmuramoyl-L-alanine amidase" evidence="4">
    <location>
        <begin position="123"/>
        <end position="264"/>
    </location>
</feature>
<keyword evidence="3" id="KW-0732">Signal</keyword>
<feature type="signal peptide" evidence="3">
    <location>
        <begin position="1"/>
        <end position="25"/>
    </location>
</feature>
<dbReference type="OrthoDB" id="9816557at2"/>
<sequence length="578" mass="64184">MKKISLAVALSLIMQIIFLQSPVAAESTNQSEQSDVDNTTETQKEAYNEFGIKIGTEVYGEDISELSEEELQYIPEGWRDGIFDDSHHETEEEPAATLNASYPDVNNYIKNMKPVNIEYNHISHLTKFHYRGGYGAVEGVVAHETANDRSNINGEISWMKQNHKNAFVHAFVDHNRIIETHPTQYGAWGAGRHANKRFVHVELVRVDNFDQFARSINNYAYYVAKVLQDYNLGVTDAENTGKGTLWSHRAVSEHLGGTNHVDPHGYFARYGYKWNDFVTLVTSKYNEMNVPRISGHSRYDTAVAISQDGWKTANSVVVARGDDYADALAGVTLAKKYNSPLLLTQSNKFTDVTKKEIQRLKATNIYILGGELAVSKSVENEMKKLVPRVKRISGGSRVETAVAIAKEVKSSVRTAVVVDGYDFPDALSVASYAAQRGMPILLTQNNKLPGQTKQALKDLRITNTLAIGGNLAINDNVFKQLPKPVRISGQNRYETAVKVAEYFNAKNKHYYITTGLEFPDALSSAALAAKEGTGILLVGTSIPKPVDTFITRNRINNFTIVGGTTIIPPKVQQALSRY</sequence>
<gene>
    <name evidence="5" type="ORF">CWR45_05005</name>
</gene>
<evidence type="ECO:0000256" key="2">
    <source>
        <dbReference type="ARBA" id="ARBA00032390"/>
    </source>
</evidence>
<dbReference type="InterPro" id="IPR051922">
    <property type="entry name" value="Bact_Sporulation_Assoc"/>
</dbReference>
<dbReference type="Gene3D" id="3.40.80.10">
    <property type="entry name" value="Peptidoglycan recognition protein-like"/>
    <property type="match status" value="1"/>
</dbReference>
<keyword evidence="6" id="KW-1185">Reference proteome</keyword>
<dbReference type="Proteomes" id="UP000256520">
    <property type="component" value="Unassembled WGS sequence"/>
</dbReference>